<proteinExistence type="predicted"/>
<protein>
    <recommendedName>
        <fullName evidence="2">F-box domain-containing protein</fullName>
    </recommendedName>
</protein>
<dbReference type="EMBL" id="MK072490">
    <property type="protein sequence ID" value="AYV85953.1"/>
    <property type="molecule type" value="Genomic_DNA"/>
</dbReference>
<evidence type="ECO:0008006" key="2">
    <source>
        <dbReference type="Google" id="ProtNLM"/>
    </source>
</evidence>
<accession>A0A3G5AJD6</accession>
<dbReference type="SUPFAM" id="SSF81383">
    <property type="entry name" value="F-box domain"/>
    <property type="match status" value="1"/>
</dbReference>
<gene>
    <name evidence="1" type="ORF">Solivirus2_24</name>
</gene>
<reference evidence="1" key="1">
    <citation type="submission" date="2018-10" db="EMBL/GenBank/DDBJ databases">
        <title>Hidden diversity of soil giant viruses.</title>
        <authorList>
            <person name="Schulz F."/>
            <person name="Alteio L."/>
            <person name="Goudeau D."/>
            <person name="Ryan E.M."/>
            <person name="Malmstrom R.R."/>
            <person name="Blanchard J."/>
            <person name="Woyke T."/>
        </authorList>
    </citation>
    <scope>NUCLEOTIDE SEQUENCE</scope>
    <source>
        <strain evidence="1">SOV1</strain>
    </source>
</reference>
<evidence type="ECO:0000313" key="1">
    <source>
        <dbReference type="EMBL" id="AYV85953.1"/>
    </source>
</evidence>
<sequence length="380" mass="44636">MNLGHPDIISGHELSSKVLLQELNDQELDNVCATNKEMRRICDSPDFWRERIRRYFPGYKDIVIPRFVHPKYVCRLLGLLLDLAEETTAESDNEWLVMKKIAKYLSFVDSLSDNPEVFKYLYDSLFPDAPLGYLGVYPNDVLLLQVLERWSLIYALKRGSLERAFDLDYGHNEISNYIAFAAPKLFSKFLDLITKDERFETDKDKLFESCANLPDNLFFIFIQNDQARKYLFSNILFIYDAIALFHGSSIKQYLTAKLIMRLEFEFIERVTSVVNRDYRYLKGKEQGADVVLNFLIDLVGSRFRMDMLYIYFKASFTLPVFNPSFAVSAFYQLASKGIFVTKIDYSDDVDWQNFWAEYCYRFGKLDLLPFEFEMRLASEE</sequence>
<name>A0A3G5AJD6_9VIRU</name>
<dbReference type="InterPro" id="IPR036047">
    <property type="entry name" value="F-box-like_dom_sf"/>
</dbReference>
<organism evidence="1">
    <name type="scientific">Solivirus sp</name>
    <dbReference type="NCBI Taxonomy" id="2487772"/>
    <lineage>
        <taxon>Viruses</taxon>
        <taxon>Pithoviruses</taxon>
    </lineage>
</organism>